<dbReference type="Proteomes" id="UP000189674">
    <property type="component" value="Chromosome"/>
</dbReference>
<reference evidence="3" key="1">
    <citation type="submission" date="2017-02" db="EMBL/GenBank/DDBJ databases">
        <title>Comparative genomics and description of representatives of a novel lineage of planctomycetes thriving in anoxic sediments.</title>
        <authorList>
            <person name="Spring S."/>
            <person name="Bunk B."/>
            <person name="Sproer C."/>
        </authorList>
    </citation>
    <scope>NUCLEOTIDE SEQUENCE [LARGE SCALE GENOMIC DNA]</scope>
    <source>
        <strain evidence="3">ST-NAGAB-D1</strain>
    </source>
</reference>
<evidence type="ECO:0000256" key="1">
    <source>
        <dbReference type="SAM" id="SignalP"/>
    </source>
</evidence>
<dbReference type="OrthoDB" id="9929123at2"/>
<dbReference type="AlphaFoldDB" id="A0A1U9NIS2"/>
<dbReference type="PROSITE" id="PS51257">
    <property type="entry name" value="PROKAR_LIPOPROTEIN"/>
    <property type="match status" value="1"/>
</dbReference>
<dbReference type="KEGG" id="alus:STSP2_00980"/>
<feature type="chain" id="PRO_5012075415" description="DUF5666 domain-containing protein" evidence="1">
    <location>
        <begin position="23"/>
        <end position="140"/>
    </location>
</feature>
<sequence length="140" mass="15082" precursor="true">MKHKLTLAASLMLLLAILGCPKEDSPSTYPPTSGNFVKNIDGRGIAKVWGIDFEVAETVGGGAASKFEGQLHSDPDQTDAQVEVTIGDDVNIRLEKFPGSPVTLQFNNNNYGTVEVGDKVVIDAQRNVMVNGNLRKPEIE</sequence>
<feature type="signal peptide" evidence="1">
    <location>
        <begin position="1"/>
        <end position="22"/>
    </location>
</feature>
<keyword evidence="1" id="KW-0732">Signal</keyword>
<name>A0A1U9NIS2_9BACT</name>
<organism evidence="2 3">
    <name type="scientific">Anaerohalosphaera lusitana</name>
    <dbReference type="NCBI Taxonomy" id="1936003"/>
    <lineage>
        <taxon>Bacteria</taxon>
        <taxon>Pseudomonadati</taxon>
        <taxon>Planctomycetota</taxon>
        <taxon>Phycisphaerae</taxon>
        <taxon>Sedimentisphaerales</taxon>
        <taxon>Anaerohalosphaeraceae</taxon>
        <taxon>Anaerohalosphaera</taxon>
    </lineage>
</organism>
<accession>A0A1U9NIS2</accession>
<keyword evidence="3" id="KW-1185">Reference proteome</keyword>
<dbReference type="STRING" id="1936003.STSP2_00980"/>
<dbReference type="EMBL" id="CP019791">
    <property type="protein sequence ID" value="AQT67829.1"/>
    <property type="molecule type" value="Genomic_DNA"/>
</dbReference>
<evidence type="ECO:0000313" key="2">
    <source>
        <dbReference type="EMBL" id="AQT67829.1"/>
    </source>
</evidence>
<evidence type="ECO:0008006" key="4">
    <source>
        <dbReference type="Google" id="ProtNLM"/>
    </source>
</evidence>
<gene>
    <name evidence="2" type="ORF">STSP2_00980</name>
</gene>
<dbReference type="RefSeq" id="WP_146660319.1">
    <property type="nucleotide sequence ID" value="NZ_CP019791.1"/>
</dbReference>
<proteinExistence type="predicted"/>
<evidence type="ECO:0000313" key="3">
    <source>
        <dbReference type="Proteomes" id="UP000189674"/>
    </source>
</evidence>
<protein>
    <recommendedName>
        <fullName evidence="4">DUF5666 domain-containing protein</fullName>
    </recommendedName>
</protein>